<accession>A0A0F9VCM0</accession>
<reference evidence="1" key="1">
    <citation type="journal article" date="2015" name="Nature">
        <title>Complex archaea that bridge the gap between prokaryotes and eukaryotes.</title>
        <authorList>
            <person name="Spang A."/>
            <person name="Saw J.H."/>
            <person name="Jorgensen S.L."/>
            <person name="Zaremba-Niedzwiedzka K."/>
            <person name="Martijn J."/>
            <person name="Lind A.E."/>
            <person name="van Eijk R."/>
            <person name="Schleper C."/>
            <person name="Guy L."/>
            <person name="Ettema T.J."/>
        </authorList>
    </citation>
    <scope>NUCLEOTIDE SEQUENCE</scope>
</reference>
<organism evidence="1">
    <name type="scientific">marine sediment metagenome</name>
    <dbReference type="NCBI Taxonomy" id="412755"/>
    <lineage>
        <taxon>unclassified sequences</taxon>
        <taxon>metagenomes</taxon>
        <taxon>ecological metagenomes</taxon>
    </lineage>
</organism>
<dbReference type="AlphaFoldDB" id="A0A0F9VCM0"/>
<dbReference type="Gene3D" id="3.40.50.2000">
    <property type="entry name" value="Glycogen Phosphorylase B"/>
    <property type="match status" value="1"/>
</dbReference>
<sequence length="290" mass="33163">MNILLEDNEVSNSVVSFLRQQGYTVFNKLPKATRLDYAISTNGISTLYKWSPRRNLFKKTPIANKIILWQTKELIKNISKLDKLDDVWYITHPAQLEGVLPLSPKVLPLLLKDLPAVSIGDEEKRLRKVIVIGEERSKHIQMTKDACQSIDVDFEIFDPIKRARSWGLGEEQVARELQELLSIAAISVALYSPNEDKSFYYSDPKRIKQSLAFGVPVITTPIPPIWEEIEQFSAGVVIKDFYLDSLKLALEVVLDNWQVMAINARTLAEKYVVSSDWINLMEEVERVESN</sequence>
<evidence type="ECO:0008006" key="2">
    <source>
        <dbReference type="Google" id="ProtNLM"/>
    </source>
</evidence>
<comment type="caution">
    <text evidence="1">The sequence shown here is derived from an EMBL/GenBank/DDBJ whole genome shotgun (WGS) entry which is preliminary data.</text>
</comment>
<evidence type="ECO:0000313" key="1">
    <source>
        <dbReference type="EMBL" id="KKN71301.1"/>
    </source>
</evidence>
<dbReference type="SUPFAM" id="SSF53756">
    <property type="entry name" value="UDP-Glycosyltransferase/glycogen phosphorylase"/>
    <property type="match status" value="1"/>
</dbReference>
<protein>
    <recommendedName>
        <fullName evidence="2">Glycosyl transferase family 1 domain-containing protein</fullName>
    </recommendedName>
</protein>
<dbReference type="EMBL" id="LAZR01000386">
    <property type="protein sequence ID" value="KKN71301.1"/>
    <property type="molecule type" value="Genomic_DNA"/>
</dbReference>
<name>A0A0F9VCM0_9ZZZZ</name>
<proteinExistence type="predicted"/>
<gene>
    <name evidence="1" type="ORF">LCGC14_0422110</name>
</gene>